<evidence type="ECO:0000313" key="1">
    <source>
        <dbReference type="EMBL" id="AJT60753.1"/>
    </source>
</evidence>
<reference evidence="1 2" key="1">
    <citation type="journal article" date="2015" name="Genome Announc.">
        <title>Complete Genome Sequence of Citrobacter Phage CVT22 Isolated from the Gut of the Formosan Subterranean Termite, Coptotermes formosanus Shiraki.</title>
        <authorList>
            <person name="Tikhe C.V."/>
            <person name="Martin T.M."/>
            <person name="Gissendanner C.R."/>
            <person name="Husseneder C."/>
        </authorList>
    </citation>
    <scope>NUCLEOTIDE SEQUENCE [LARGE SCALE GENOMIC DNA]</scope>
</reference>
<evidence type="ECO:0000313" key="2">
    <source>
        <dbReference type="Proteomes" id="UP000202282"/>
    </source>
</evidence>
<dbReference type="RefSeq" id="YP_009168432.1">
    <property type="nucleotide sequence ID" value="NC_027988.2"/>
</dbReference>
<name>A0A0R6CN34_9CAUD</name>
<dbReference type="EMBL" id="KP774835">
    <property type="protein sequence ID" value="AJT60753.1"/>
    <property type="molecule type" value="Genomic_DNA"/>
</dbReference>
<dbReference type="Proteomes" id="UP000202282">
    <property type="component" value="Segment"/>
</dbReference>
<sequence length="63" mass="7876">MKWTHRFTIKHWGRWFLIDINKPGVVVREGFDDVTYNIGEAFERYKRDRDFEMEELYFTLENE</sequence>
<organism evidence="1 2">
    <name type="scientific">Citrobacter phage CVT22</name>
    <dbReference type="NCBI Taxonomy" id="1622234"/>
    <lineage>
        <taxon>Viruses</taxon>
        <taxon>Duplodnaviria</taxon>
        <taxon>Heunggongvirae</taxon>
        <taxon>Uroviricota</taxon>
        <taxon>Caudoviricetes</taxon>
        <taxon>Zobellviridae</taxon>
        <taxon>Citrovirus</taxon>
        <taxon>Citrovirus coptotermitis</taxon>
    </lineage>
</organism>
<dbReference type="KEGG" id="vg:26040375"/>
<proteinExistence type="predicted"/>
<accession>A0A0R6CN34</accession>
<keyword evidence="2" id="KW-1185">Reference proteome</keyword>
<protein>
    <submittedName>
        <fullName evidence="1">Uncharacterized protein</fullName>
    </submittedName>
</protein>
<dbReference type="GeneID" id="26040375"/>